<dbReference type="SUPFAM" id="SSF56601">
    <property type="entry name" value="beta-lactamase/transpeptidase-like"/>
    <property type="match status" value="1"/>
</dbReference>
<dbReference type="PANTHER" id="PTHR46825:SF8">
    <property type="entry name" value="BETA-LACTAMASE-RELATED"/>
    <property type="match status" value="1"/>
</dbReference>
<protein>
    <submittedName>
        <fullName evidence="4">CubicO group peptidase (Beta-lactamase class C family)</fullName>
    </submittedName>
</protein>
<dbReference type="Gene3D" id="3.40.710.10">
    <property type="entry name" value="DD-peptidase/beta-lactamase superfamily"/>
    <property type="match status" value="1"/>
</dbReference>
<evidence type="ECO:0000259" key="2">
    <source>
        <dbReference type="Pfam" id="PF00144"/>
    </source>
</evidence>
<evidence type="ECO:0000259" key="3">
    <source>
        <dbReference type="Pfam" id="PF11954"/>
    </source>
</evidence>
<dbReference type="PANTHER" id="PTHR46825">
    <property type="entry name" value="D-ALANYL-D-ALANINE-CARBOXYPEPTIDASE/ENDOPEPTIDASE AMPH"/>
    <property type="match status" value="1"/>
</dbReference>
<dbReference type="InterPro" id="IPR021860">
    <property type="entry name" value="Peptidase_S12_Pab87-rel_C"/>
</dbReference>
<evidence type="ECO:0000256" key="1">
    <source>
        <dbReference type="SAM" id="SignalP"/>
    </source>
</evidence>
<feature type="domain" description="Peptidase S12 Pab87-related C-terminal" evidence="3">
    <location>
        <begin position="374"/>
        <end position="442"/>
    </location>
</feature>
<keyword evidence="5" id="KW-1185">Reference proteome</keyword>
<dbReference type="InterPro" id="IPR001466">
    <property type="entry name" value="Beta-lactam-related"/>
</dbReference>
<dbReference type="InterPro" id="IPR050491">
    <property type="entry name" value="AmpC-like"/>
</dbReference>
<keyword evidence="1" id="KW-0732">Signal</keyword>
<dbReference type="EMBL" id="JALJYF010000003">
    <property type="protein sequence ID" value="MCP1728613.1"/>
    <property type="molecule type" value="Genomic_DNA"/>
</dbReference>
<organism evidence="4 5">
    <name type="scientific">Natronospira proteinivora</name>
    <dbReference type="NCBI Taxonomy" id="1807133"/>
    <lineage>
        <taxon>Bacteria</taxon>
        <taxon>Pseudomonadati</taxon>
        <taxon>Pseudomonadota</taxon>
        <taxon>Gammaproteobacteria</taxon>
        <taxon>Natronospirales</taxon>
        <taxon>Natronospiraceae</taxon>
        <taxon>Natronospira</taxon>
    </lineage>
</organism>
<dbReference type="Proteomes" id="UP001523550">
    <property type="component" value="Unassembled WGS sequence"/>
</dbReference>
<sequence length="556" mass="61023">MVLLSLLLWGLLFPLPLAADSQTGAAIPDFLLQAAQERVEAGHYQSLIIGVRQGDAVSWSSFGRIHPNGPPPEPDSVFEIGSLTKPFTAALLALAVEDGSLSLETPIAEIAGSDSPLNQRLLEEVQLWHLATHVSGLPNTPDDLDPVDPNRLYEDYGSEQLQGFLSNHPLATEPESQFAYSNLGYALLGELLEEHADTPFETLLDEQLLTPLGLNDTQLRISPEQRDRLAPGFDYDLRQAPAWEMPAFQAAGALKSSPRDLLAWVHAHLTMDDDPLGRALGHLSMPQLSMGQDDLAMGLGWHLVNGDRGPLAWHEGRTAGHASFAGFDPDNQRAVVILANTGNSLRELGLAALGARDSIPPLREAEALDPRLGALYAGRYRMSPGFVVSVRLREEGLFIQAPGRPALRLYPLDDERFFTRGVDSEVIFEEDADGAVSKLIIKSGGDIKEVGHRMTATEHHASRQVQPRSSEALDRHSGQYRLEKGLELSVRVDGERLLVETAGGPPQSLYPAEEGRFFHRNQPMELLFPDRGNGEPSEEIILYRNGYRLKGQRLSE</sequence>
<dbReference type="Pfam" id="PF11954">
    <property type="entry name" value="DUF3471"/>
    <property type="match status" value="1"/>
</dbReference>
<dbReference type="Pfam" id="PF00144">
    <property type="entry name" value="Beta-lactamase"/>
    <property type="match status" value="1"/>
</dbReference>
<comment type="caution">
    <text evidence="4">The sequence shown here is derived from an EMBL/GenBank/DDBJ whole genome shotgun (WGS) entry which is preliminary data.</text>
</comment>
<dbReference type="InterPro" id="IPR012338">
    <property type="entry name" value="Beta-lactam/transpept-like"/>
</dbReference>
<gene>
    <name evidence="4" type="ORF">J2T60_002627</name>
</gene>
<reference evidence="4 5" key="1">
    <citation type="submission" date="2022-03" db="EMBL/GenBank/DDBJ databases">
        <title>Genomic Encyclopedia of Type Strains, Phase III (KMG-III): the genomes of soil and plant-associated and newly described type strains.</title>
        <authorList>
            <person name="Whitman W."/>
        </authorList>
    </citation>
    <scope>NUCLEOTIDE SEQUENCE [LARGE SCALE GENOMIC DNA]</scope>
    <source>
        <strain evidence="4 5">BSker1</strain>
    </source>
</reference>
<proteinExistence type="predicted"/>
<accession>A0ABT1GE51</accession>
<feature type="domain" description="Beta-lactamase-related" evidence="2">
    <location>
        <begin position="34"/>
        <end position="346"/>
    </location>
</feature>
<dbReference type="RefSeq" id="WP_253451182.1">
    <property type="nucleotide sequence ID" value="NZ_JALJYF010000003.1"/>
</dbReference>
<feature type="signal peptide" evidence="1">
    <location>
        <begin position="1"/>
        <end position="18"/>
    </location>
</feature>
<name>A0ABT1GE51_9GAMM</name>
<evidence type="ECO:0000313" key="5">
    <source>
        <dbReference type="Proteomes" id="UP001523550"/>
    </source>
</evidence>
<feature type="chain" id="PRO_5045408798" evidence="1">
    <location>
        <begin position="19"/>
        <end position="556"/>
    </location>
</feature>
<evidence type="ECO:0000313" key="4">
    <source>
        <dbReference type="EMBL" id="MCP1728613.1"/>
    </source>
</evidence>